<accession>A0AAV4FM61</accession>
<keyword evidence="3" id="KW-1185">Reference proteome</keyword>
<proteinExistence type="predicted"/>
<keyword evidence="2" id="KW-0695">RNA-directed DNA polymerase</keyword>
<dbReference type="PANTHER" id="PTHR47027">
    <property type="entry name" value="REVERSE TRANSCRIPTASE DOMAIN-CONTAINING PROTEIN"/>
    <property type="match status" value="1"/>
</dbReference>
<reference evidence="2 3" key="1">
    <citation type="journal article" date="2021" name="Elife">
        <title>Chloroplast acquisition without the gene transfer in kleptoplastic sea slugs, Plakobranchus ocellatus.</title>
        <authorList>
            <person name="Maeda T."/>
            <person name="Takahashi S."/>
            <person name="Yoshida T."/>
            <person name="Shimamura S."/>
            <person name="Takaki Y."/>
            <person name="Nagai Y."/>
            <person name="Toyoda A."/>
            <person name="Suzuki Y."/>
            <person name="Arimoto A."/>
            <person name="Ishii H."/>
            <person name="Satoh N."/>
            <person name="Nishiyama T."/>
            <person name="Hasebe M."/>
            <person name="Maruyama T."/>
            <person name="Minagawa J."/>
            <person name="Obokata J."/>
            <person name="Shigenobu S."/>
        </authorList>
    </citation>
    <scope>NUCLEOTIDE SEQUENCE [LARGE SCALE GENOMIC DNA]</scope>
</reference>
<gene>
    <name evidence="2" type="ORF">ElyMa_002161400</name>
</gene>
<dbReference type="GO" id="GO:0003964">
    <property type="term" value="F:RNA-directed DNA polymerase activity"/>
    <property type="evidence" value="ECO:0007669"/>
    <property type="project" value="UniProtKB-KW"/>
</dbReference>
<dbReference type="AlphaFoldDB" id="A0AAV4FM61"/>
<dbReference type="Proteomes" id="UP000762676">
    <property type="component" value="Unassembled WGS sequence"/>
</dbReference>
<dbReference type="InterPro" id="IPR000477">
    <property type="entry name" value="RT_dom"/>
</dbReference>
<comment type="caution">
    <text evidence="2">The sequence shown here is derived from an EMBL/GenBank/DDBJ whole genome shotgun (WGS) entry which is preliminary data.</text>
</comment>
<dbReference type="PROSITE" id="PS50878">
    <property type="entry name" value="RT_POL"/>
    <property type="match status" value="1"/>
</dbReference>
<dbReference type="PANTHER" id="PTHR47027:SF8">
    <property type="entry name" value="RIBONUCLEASE H"/>
    <property type="match status" value="1"/>
</dbReference>
<evidence type="ECO:0000259" key="1">
    <source>
        <dbReference type="PROSITE" id="PS50878"/>
    </source>
</evidence>
<dbReference type="EMBL" id="BMAT01004487">
    <property type="protein sequence ID" value="GFR74387.1"/>
    <property type="molecule type" value="Genomic_DNA"/>
</dbReference>
<keyword evidence="2" id="KW-0548">Nucleotidyltransferase</keyword>
<sequence>MFNLYSEAILRNITDMEGAKVGGRNITNLRYADDSVLIAKSQENLQALLSVVTYESESMRLRIIARKTECMVVFKKQVRPQCVIQCKNTKIKQVEKFMYLGFTISSNAKCDQEIKKRIAMSKEVFRKMGTIFKSRNVQFGTKVQVLNAYVWSVLVYGRECWTISKEMEKSLLPVEMWFLRKNVSNFMDREENKRRSLAPGRDR</sequence>
<dbReference type="Pfam" id="PF00078">
    <property type="entry name" value="RVT_1"/>
    <property type="match status" value="1"/>
</dbReference>
<feature type="domain" description="Reverse transcriptase" evidence="1">
    <location>
        <begin position="1"/>
        <end position="104"/>
    </location>
</feature>
<evidence type="ECO:0000313" key="3">
    <source>
        <dbReference type="Proteomes" id="UP000762676"/>
    </source>
</evidence>
<evidence type="ECO:0000313" key="2">
    <source>
        <dbReference type="EMBL" id="GFR74387.1"/>
    </source>
</evidence>
<keyword evidence="2" id="KW-0808">Transferase</keyword>
<name>A0AAV4FM61_9GAST</name>
<protein>
    <submittedName>
        <fullName evidence="2">RNA-directed DNA polymerase from mobile element jockey</fullName>
    </submittedName>
</protein>
<organism evidence="2 3">
    <name type="scientific">Elysia marginata</name>
    <dbReference type="NCBI Taxonomy" id="1093978"/>
    <lineage>
        <taxon>Eukaryota</taxon>
        <taxon>Metazoa</taxon>
        <taxon>Spiralia</taxon>
        <taxon>Lophotrochozoa</taxon>
        <taxon>Mollusca</taxon>
        <taxon>Gastropoda</taxon>
        <taxon>Heterobranchia</taxon>
        <taxon>Euthyneura</taxon>
        <taxon>Panpulmonata</taxon>
        <taxon>Sacoglossa</taxon>
        <taxon>Placobranchoidea</taxon>
        <taxon>Plakobranchidae</taxon>
        <taxon>Elysia</taxon>
    </lineage>
</organism>